<gene>
    <name evidence="2" type="ORF">BSL78_04705</name>
</gene>
<accession>A0A2G8LDT8</accession>
<feature type="compositionally biased region" description="Low complexity" evidence="1">
    <location>
        <begin position="339"/>
        <end position="355"/>
    </location>
</feature>
<reference evidence="2 3" key="1">
    <citation type="journal article" date="2017" name="PLoS Biol.">
        <title>The sea cucumber genome provides insights into morphological evolution and visceral regeneration.</title>
        <authorList>
            <person name="Zhang X."/>
            <person name="Sun L."/>
            <person name="Yuan J."/>
            <person name="Sun Y."/>
            <person name="Gao Y."/>
            <person name="Zhang L."/>
            <person name="Li S."/>
            <person name="Dai H."/>
            <person name="Hamel J.F."/>
            <person name="Liu C."/>
            <person name="Yu Y."/>
            <person name="Liu S."/>
            <person name="Lin W."/>
            <person name="Guo K."/>
            <person name="Jin S."/>
            <person name="Xu P."/>
            <person name="Storey K.B."/>
            <person name="Huan P."/>
            <person name="Zhang T."/>
            <person name="Zhou Y."/>
            <person name="Zhang J."/>
            <person name="Lin C."/>
            <person name="Li X."/>
            <person name="Xing L."/>
            <person name="Huo D."/>
            <person name="Sun M."/>
            <person name="Wang L."/>
            <person name="Mercier A."/>
            <person name="Li F."/>
            <person name="Yang H."/>
            <person name="Xiang J."/>
        </authorList>
    </citation>
    <scope>NUCLEOTIDE SEQUENCE [LARGE SCALE GENOMIC DNA]</scope>
    <source>
        <strain evidence="2">Shaxun</strain>
        <tissue evidence="2">Muscle</tissue>
    </source>
</reference>
<name>A0A2G8LDT8_STIJA</name>
<proteinExistence type="predicted"/>
<organism evidence="2 3">
    <name type="scientific">Stichopus japonicus</name>
    <name type="common">Sea cucumber</name>
    <dbReference type="NCBI Taxonomy" id="307972"/>
    <lineage>
        <taxon>Eukaryota</taxon>
        <taxon>Metazoa</taxon>
        <taxon>Echinodermata</taxon>
        <taxon>Eleutherozoa</taxon>
        <taxon>Echinozoa</taxon>
        <taxon>Holothuroidea</taxon>
        <taxon>Aspidochirotacea</taxon>
        <taxon>Aspidochirotida</taxon>
        <taxon>Stichopodidae</taxon>
        <taxon>Apostichopus</taxon>
    </lineage>
</organism>
<evidence type="ECO:0000256" key="1">
    <source>
        <dbReference type="SAM" id="MobiDB-lite"/>
    </source>
</evidence>
<feature type="region of interest" description="Disordered" evidence="1">
    <location>
        <begin position="292"/>
        <end position="388"/>
    </location>
</feature>
<evidence type="ECO:0000313" key="2">
    <source>
        <dbReference type="EMBL" id="PIK58387.1"/>
    </source>
</evidence>
<feature type="region of interest" description="Disordered" evidence="1">
    <location>
        <begin position="1"/>
        <end position="56"/>
    </location>
</feature>
<dbReference type="AlphaFoldDB" id="A0A2G8LDT8"/>
<dbReference type="Proteomes" id="UP000230750">
    <property type="component" value="Unassembled WGS sequence"/>
</dbReference>
<protein>
    <submittedName>
        <fullName evidence="2">Uncharacterized protein</fullName>
    </submittedName>
</protein>
<dbReference type="EMBL" id="MRZV01000114">
    <property type="protein sequence ID" value="PIK58387.1"/>
    <property type="molecule type" value="Genomic_DNA"/>
</dbReference>
<feature type="compositionally biased region" description="Acidic residues" evidence="1">
    <location>
        <begin position="23"/>
        <end position="41"/>
    </location>
</feature>
<sequence length="388" mass="43222">MAPQPAPDPDALDCRASVNLSGLEDEGEPIDPDPLDYDPMEDSFGHNYEPEEAPVTGGALPQELITRAADIFRRHLGFEEPETQPQKAGRVSKLTATGEASYKPKTTIPVDATCYDRFEAIANKTKWTAFPARADRAVRVPDEAWKDLFRCPTIPQEAKERLKAEQGASSTHVFKTPDQRKLEELLVEVDMAARSGMKFASVLMLSAEVLMRHHQQLPEDSSQVSRDEAGQLLLLLGPLVRLAYDQFARVATRSVKARRQNIVSAIHGLRRRRRTECWNYQSSGKTFLRAASKRNSRKRYPKGDSGQIRIPTPTYPENQTLPPRESRAPRGTRAAPAKSMSRGALRGRSRGAAFRPTRPWAPRGGRGSTSTRRDSDRSSNRPAFAAQP</sequence>
<comment type="caution">
    <text evidence="2">The sequence shown here is derived from an EMBL/GenBank/DDBJ whole genome shotgun (WGS) entry which is preliminary data.</text>
</comment>
<keyword evidence="3" id="KW-1185">Reference proteome</keyword>
<evidence type="ECO:0000313" key="3">
    <source>
        <dbReference type="Proteomes" id="UP000230750"/>
    </source>
</evidence>